<comment type="caution">
    <text evidence="2">The sequence shown here is derived from an EMBL/GenBank/DDBJ whole genome shotgun (WGS) entry which is preliminary data.</text>
</comment>
<dbReference type="Proteomes" id="UP000237000">
    <property type="component" value="Unassembled WGS sequence"/>
</dbReference>
<feature type="region of interest" description="Disordered" evidence="1">
    <location>
        <begin position="1"/>
        <end position="29"/>
    </location>
</feature>
<evidence type="ECO:0000313" key="2">
    <source>
        <dbReference type="EMBL" id="PON32568.1"/>
    </source>
</evidence>
<dbReference type="AlphaFoldDB" id="A0A2P5A7Q3"/>
<protein>
    <submittedName>
        <fullName evidence="2">Uncharacterized protein</fullName>
    </submittedName>
</protein>
<name>A0A2P5A7Q3_TREOI</name>
<gene>
    <name evidence="2" type="ORF">TorRG33x02_356190</name>
</gene>
<dbReference type="InParanoid" id="A0A2P5A7Q3"/>
<evidence type="ECO:0000256" key="1">
    <source>
        <dbReference type="SAM" id="MobiDB-lite"/>
    </source>
</evidence>
<reference evidence="3" key="1">
    <citation type="submission" date="2016-06" db="EMBL/GenBank/DDBJ databases">
        <title>Parallel loss of symbiosis genes in relatives of nitrogen-fixing non-legume Parasponia.</title>
        <authorList>
            <person name="Van Velzen R."/>
            <person name="Holmer R."/>
            <person name="Bu F."/>
            <person name="Rutten L."/>
            <person name="Van Zeijl A."/>
            <person name="Liu W."/>
            <person name="Santuari L."/>
            <person name="Cao Q."/>
            <person name="Sharma T."/>
            <person name="Shen D."/>
            <person name="Roswanjaya Y."/>
            <person name="Wardhani T."/>
            <person name="Kalhor M.S."/>
            <person name="Jansen J."/>
            <person name="Van den Hoogen J."/>
            <person name="Gungor B."/>
            <person name="Hartog M."/>
            <person name="Hontelez J."/>
            <person name="Verver J."/>
            <person name="Yang W.-C."/>
            <person name="Schijlen E."/>
            <person name="Repin R."/>
            <person name="Schilthuizen M."/>
            <person name="Schranz E."/>
            <person name="Heidstra R."/>
            <person name="Miyata K."/>
            <person name="Fedorova E."/>
            <person name="Kohlen W."/>
            <person name="Bisseling T."/>
            <person name="Smit S."/>
            <person name="Geurts R."/>
        </authorList>
    </citation>
    <scope>NUCLEOTIDE SEQUENCE [LARGE SCALE GENOMIC DNA]</scope>
    <source>
        <strain evidence="3">cv. RG33-2</strain>
    </source>
</reference>
<dbReference type="EMBL" id="JXTC01001100">
    <property type="protein sequence ID" value="PON32568.1"/>
    <property type="molecule type" value="Genomic_DNA"/>
</dbReference>
<proteinExistence type="predicted"/>
<keyword evidence="3" id="KW-1185">Reference proteome</keyword>
<organism evidence="2 3">
    <name type="scientific">Trema orientale</name>
    <name type="common">Charcoal tree</name>
    <name type="synonym">Celtis orientalis</name>
    <dbReference type="NCBI Taxonomy" id="63057"/>
    <lineage>
        <taxon>Eukaryota</taxon>
        <taxon>Viridiplantae</taxon>
        <taxon>Streptophyta</taxon>
        <taxon>Embryophyta</taxon>
        <taxon>Tracheophyta</taxon>
        <taxon>Spermatophyta</taxon>
        <taxon>Magnoliopsida</taxon>
        <taxon>eudicotyledons</taxon>
        <taxon>Gunneridae</taxon>
        <taxon>Pentapetalae</taxon>
        <taxon>rosids</taxon>
        <taxon>fabids</taxon>
        <taxon>Rosales</taxon>
        <taxon>Cannabaceae</taxon>
        <taxon>Trema</taxon>
    </lineage>
</organism>
<sequence>MLFRGVEVPAKGGHQRALPPAPPSARSPCPVSFPRIVELGIGDGVGGRGRSPLVVAAAAASGCRKARTAGRIFCGIKPPWLSSARGWLD</sequence>
<accession>A0A2P5A7Q3</accession>
<evidence type="ECO:0000313" key="3">
    <source>
        <dbReference type="Proteomes" id="UP000237000"/>
    </source>
</evidence>